<proteinExistence type="inferred from homology"/>
<dbReference type="GeneID" id="25146646"/>
<dbReference type="PANTHER" id="PTHR11647:SF1">
    <property type="entry name" value="COLLAPSIN RESPONSE MEDIATOR PROTEIN"/>
    <property type="match status" value="1"/>
</dbReference>
<dbReference type="GO" id="GO:0006221">
    <property type="term" value="P:pyrimidine nucleotide biosynthetic process"/>
    <property type="evidence" value="ECO:0007669"/>
    <property type="project" value="UniProtKB-KW"/>
</dbReference>
<evidence type="ECO:0000259" key="5">
    <source>
        <dbReference type="Pfam" id="PF01979"/>
    </source>
</evidence>
<dbReference type="Gene3D" id="2.30.40.10">
    <property type="entry name" value="Urease, subunit C, domain 1"/>
    <property type="match status" value="1"/>
</dbReference>
<feature type="domain" description="Amidohydrolase-related" evidence="5">
    <location>
        <begin position="51"/>
        <end position="435"/>
    </location>
</feature>
<organism evidence="6 7">
    <name type="scientific">Halostagnicola larsenii XH-48</name>
    <dbReference type="NCBI Taxonomy" id="797299"/>
    <lineage>
        <taxon>Archaea</taxon>
        <taxon>Methanobacteriati</taxon>
        <taxon>Methanobacteriota</taxon>
        <taxon>Stenosarchaea group</taxon>
        <taxon>Halobacteria</taxon>
        <taxon>Halobacteriales</taxon>
        <taxon>Natrialbaceae</taxon>
        <taxon>Halostagnicola</taxon>
    </lineage>
</organism>
<gene>
    <name evidence="6" type="ORF">HALLA_02285</name>
</gene>
<keyword evidence="4" id="KW-0665">Pyrimidine biosynthesis</keyword>
<evidence type="ECO:0000256" key="2">
    <source>
        <dbReference type="ARBA" id="ARBA00008829"/>
    </source>
</evidence>
<keyword evidence="7" id="KW-1185">Reference proteome</keyword>
<sequence length="460" mass="51237">MVDTLIRGGTVVTESDTFEADIGITGERIVTVGDETEMSEAETVVDATDKLVLPGVVDPHVHIDDMFSFDTYESASKAAALGGTTTFIDFAWEAWVGETSLWDEPGTILEGIERKRDKAEKPVVDFGLHGAITREDESVFEEIEAVIEAGVPTFKLFTAYEFGLRNGFMDRTFRELADHDAIAVLHSEDADLLDYLADRFQAEGKGDPEWYPRSRPDYAEAMAAEDAVRMAMEAGCRYYGIHTTCRKSAEVLAQYREAFGEEMVRAETCTHYTTLDDSIFEEMGLLPMIAPPIRKPADNDAMFEHLARGTLDVVSTDHCGYTKESKQVDNWWDSKFGANALQTSLPVFHDEAINERDYSYPFLVRTMCTNPARVFGLSEKGTLEPGTDADVLVFDPEATYTITAEDNASVADFSIYEGREVTGRVEKTFVRGELVADDGEIVGEPGHGRFVERDLPDWEF</sequence>
<comment type="similarity">
    <text evidence="2">Belongs to the metallo-dependent hydrolases superfamily. Hydantoinase/dihydropyrimidinase family.</text>
</comment>
<evidence type="ECO:0000313" key="7">
    <source>
        <dbReference type="Proteomes" id="UP000019024"/>
    </source>
</evidence>
<dbReference type="PATRIC" id="fig|797299.3.peg.2969"/>
<evidence type="ECO:0000256" key="1">
    <source>
        <dbReference type="ARBA" id="ARBA00001947"/>
    </source>
</evidence>
<evidence type="ECO:0000256" key="4">
    <source>
        <dbReference type="ARBA" id="ARBA00022975"/>
    </source>
</evidence>
<dbReference type="eggNOG" id="arCOG00689">
    <property type="taxonomic scope" value="Archaea"/>
</dbReference>
<dbReference type="EMBL" id="CP007056">
    <property type="protein sequence ID" value="AHG01225.1"/>
    <property type="molecule type" value="Genomic_DNA"/>
</dbReference>
<protein>
    <submittedName>
        <fullName evidence="6">Allantoinase</fullName>
    </submittedName>
</protein>
<dbReference type="Gene3D" id="3.20.20.140">
    <property type="entry name" value="Metal-dependent hydrolases"/>
    <property type="match status" value="1"/>
</dbReference>
<dbReference type="InterPro" id="IPR032466">
    <property type="entry name" value="Metal_Hydrolase"/>
</dbReference>
<accession>W0JVC5</accession>
<evidence type="ECO:0000313" key="6">
    <source>
        <dbReference type="EMBL" id="AHG01225.1"/>
    </source>
</evidence>
<reference evidence="6 7" key="1">
    <citation type="submission" date="2014-01" db="EMBL/GenBank/DDBJ databases">
        <authorList>
            <consortium name="DOE Joint Genome Institute"/>
            <person name="Anderson I."/>
            <person name="Huntemann M."/>
            <person name="Han J."/>
            <person name="Chen A."/>
            <person name="Kyrpides N."/>
            <person name="Mavromatis K."/>
            <person name="Markowitz V."/>
            <person name="Palaniappan K."/>
            <person name="Ivanova N."/>
            <person name="Schaumberg A."/>
            <person name="Pati A."/>
            <person name="Liolios K."/>
            <person name="Nordberg H.P."/>
            <person name="Cantor M.N."/>
            <person name="Hua S.X."/>
            <person name="Woyke T."/>
        </authorList>
    </citation>
    <scope>NUCLEOTIDE SEQUENCE [LARGE SCALE GENOMIC DNA]</scope>
    <source>
        <strain evidence="6 7">XH-48</strain>
        <plasmid evidence="7">1</plasmid>
    </source>
</reference>
<dbReference type="GO" id="GO:0005829">
    <property type="term" value="C:cytosol"/>
    <property type="evidence" value="ECO:0007669"/>
    <property type="project" value="TreeGrafter"/>
</dbReference>
<dbReference type="InterPro" id="IPR050378">
    <property type="entry name" value="Metallo-dep_Hydrolases_sf"/>
</dbReference>
<name>W0JVC5_9EURY</name>
<comment type="cofactor">
    <cofactor evidence="1">
        <name>Zn(2+)</name>
        <dbReference type="ChEBI" id="CHEBI:29105"/>
    </cofactor>
</comment>
<dbReference type="Proteomes" id="UP000019024">
    <property type="component" value="Plasmid unnamed"/>
</dbReference>
<evidence type="ECO:0000256" key="3">
    <source>
        <dbReference type="ARBA" id="ARBA00022801"/>
    </source>
</evidence>
<dbReference type="FunFam" id="3.20.20.140:FF:000174">
    <property type="entry name" value="Dihydropyrimidinase-related protein 2"/>
    <property type="match status" value="1"/>
</dbReference>
<dbReference type="InterPro" id="IPR006680">
    <property type="entry name" value="Amidohydro-rel"/>
</dbReference>
<dbReference type="AlphaFoldDB" id="W0JVC5"/>
<keyword evidence="6" id="KW-0614">Plasmid</keyword>
<dbReference type="PANTHER" id="PTHR11647">
    <property type="entry name" value="HYDRANTOINASE/DIHYDROPYRIMIDINASE FAMILY MEMBER"/>
    <property type="match status" value="1"/>
</dbReference>
<dbReference type="OrthoDB" id="8791at2157"/>
<geneLocation type="plasmid" evidence="6">
    <name>unnamed</name>
</geneLocation>
<keyword evidence="3" id="KW-0378">Hydrolase</keyword>
<dbReference type="GO" id="GO:0016812">
    <property type="term" value="F:hydrolase activity, acting on carbon-nitrogen (but not peptide) bonds, in cyclic amides"/>
    <property type="evidence" value="ECO:0007669"/>
    <property type="project" value="TreeGrafter"/>
</dbReference>
<dbReference type="HOGENOM" id="CLU_015572_2_0_2"/>
<dbReference type="RefSeq" id="WP_049954162.1">
    <property type="nucleotide sequence ID" value="NZ_CP007056.1"/>
</dbReference>
<dbReference type="InterPro" id="IPR011059">
    <property type="entry name" value="Metal-dep_hydrolase_composite"/>
</dbReference>
<dbReference type="SUPFAM" id="SSF51556">
    <property type="entry name" value="Metallo-dependent hydrolases"/>
    <property type="match status" value="1"/>
</dbReference>
<dbReference type="Pfam" id="PF01979">
    <property type="entry name" value="Amidohydro_1"/>
    <property type="match status" value="1"/>
</dbReference>
<dbReference type="KEGG" id="hlr:HALLA_02285"/>
<dbReference type="SUPFAM" id="SSF51338">
    <property type="entry name" value="Composite domain of metallo-dependent hydrolases"/>
    <property type="match status" value="1"/>
</dbReference>